<dbReference type="SUPFAM" id="SSF52540">
    <property type="entry name" value="P-loop containing nucleoside triphosphate hydrolases"/>
    <property type="match status" value="1"/>
</dbReference>
<dbReference type="Gene3D" id="3.40.50.1820">
    <property type="entry name" value="alpha/beta hydrolase"/>
    <property type="match status" value="1"/>
</dbReference>
<dbReference type="AlphaFoldDB" id="F2PIN5"/>
<dbReference type="PANTHER" id="PTHR48182">
    <property type="entry name" value="PROTEIN SERAC1"/>
    <property type="match status" value="1"/>
</dbReference>
<organism evidence="8 9">
    <name type="scientific">Trichophyton equinum (strain ATCC MYA-4606 / CBS 127.97)</name>
    <name type="common">Horse ringworm fungus</name>
    <dbReference type="NCBI Taxonomy" id="559882"/>
    <lineage>
        <taxon>Eukaryota</taxon>
        <taxon>Fungi</taxon>
        <taxon>Dikarya</taxon>
        <taxon>Ascomycota</taxon>
        <taxon>Pezizomycotina</taxon>
        <taxon>Eurotiomycetes</taxon>
        <taxon>Eurotiomycetidae</taxon>
        <taxon>Onygenales</taxon>
        <taxon>Arthrodermataceae</taxon>
        <taxon>Trichophyton</taxon>
    </lineage>
</organism>
<dbReference type="InterPro" id="IPR052374">
    <property type="entry name" value="SERAC1"/>
</dbReference>
<dbReference type="Gene3D" id="3.40.50.300">
    <property type="entry name" value="P-loop containing nucleotide triphosphate hydrolases"/>
    <property type="match status" value="1"/>
</dbReference>
<dbReference type="HOGENOM" id="CLU_022563_0_0_1"/>
<dbReference type="PANTHER" id="PTHR48182:SF2">
    <property type="entry name" value="PROTEIN SERAC1"/>
    <property type="match status" value="1"/>
</dbReference>
<dbReference type="GO" id="GO:0016020">
    <property type="term" value="C:membrane"/>
    <property type="evidence" value="ECO:0007669"/>
    <property type="project" value="UniProtKB-SubCell"/>
</dbReference>
<evidence type="ECO:0000256" key="2">
    <source>
        <dbReference type="ARBA" id="ARBA00004240"/>
    </source>
</evidence>
<dbReference type="InterPro" id="IPR027417">
    <property type="entry name" value="P-loop_NTPase"/>
</dbReference>
<sequence length="735" mass="82621">MKLSGRDFGMEKSRHGSRGVSVKNRPSDMFEIHLLIPGLNGDPVNTWSYGDICWPRDLLPGALSSPVRILSFGYNPSRRSNVYPDIEDVVLHLISELERVRPVKKKSRPLIAVAYSLGGIGLKKGLLYASVASLNKFRKALILCSDKPSLRRIPAALSGIVFLAAPHRESALADTANRLVRQLRIRLLRNFISALKKILVELLSCFDDVVVDKDSALLRIPSEGALGVYTNHRDICRYRDSYNPIFRDVTRHLQQLVDLGPQQISARVFVPFEVTPHFVGRQGYLQEIHNTFNGSNNRQVIALSGEGGTGKTEISLKYAREKPRWGLNGQIEMRDPLGSYVPPDLVRLINGPNFHIAPRGLQSCSLIASDEMFEDGRNPGNKNTIVLHPLAYSYVREALPPKKILENAIHALSLVVHAYPVAQAGLDQSPSRSVFPRVRQCSLNCEYLAGENLDLIKAIEKVDTRVDEESTFAEMTAEMFMEAARRYGEGFSHLDDTLLHWIKTLIKPSERTGLHPRLWCTRLPLEFYNKGKFTDGCEATATFLQDTNFGPRGSVTNNDHAPVGFLHQVSVEYLTHDDSLSDREEWEERAKYIEAWKPLDPHKPSELERYVQGMGIRMRGKLAKDFGLFKEAYFPLKLFIEQYAKRGSREEGWAIGDLGQAVLELEGTDEDCDAVGDFMKNGINCGQGQLIPELDARPCEVITQIYSQAIESRMITRGSSSQIGRRLTRCDHLLN</sequence>
<evidence type="ECO:0008006" key="10">
    <source>
        <dbReference type="Google" id="ProtNLM"/>
    </source>
</evidence>
<name>F2PIN5_TRIEC</name>
<evidence type="ECO:0000256" key="7">
    <source>
        <dbReference type="SAM" id="MobiDB-lite"/>
    </source>
</evidence>
<dbReference type="EMBL" id="DS995719">
    <property type="protein sequence ID" value="EGE01423.1"/>
    <property type="molecule type" value="Genomic_DNA"/>
</dbReference>
<feature type="compositionally biased region" description="Basic and acidic residues" evidence="7">
    <location>
        <begin position="1"/>
        <end position="14"/>
    </location>
</feature>
<feature type="region of interest" description="Disordered" evidence="7">
    <location>
        <begin position="1"/>
        <end position="21"/>
    </location>
</feature>
<proteinExistence type="predicted"/>
<evidence type="ECO:0000256" key="6">
    <source>
        <dbReference type="ARBA" id="ARBA00023136"/>
    </source>
</evidence>
<evidence type="ECO:0000256" key="5">
    <source>
        <dbReference type="ARBA" id="ARBA00023128"/>
    </source>
</evidence>
<evidence type="ECO:0000256" key="4">
    <source>
        <dbReference type="ARBA" id="ARBA00022824"/>
    </source>
</evidence>
<dbReference type="OrthoDB" id="4172657at2759"/>
<evidence type="ECO:0000256" key="1">
    <source>
        <dbReference type="ARBA" id="ARBA00004173"/>
    </source>
</evidence>
<gene>
    <name evidence="8" type="ORF">TEQG_00473</name>
</gene>
<accession>F2PIN5</accession>
<keyword evidence="9" id="KW-1185">Reference proteome</keyword>
<keyword evidence="4" id="KW-0256">Endoplasmic reticulum</keyword>
<keyword evidence="6" id="KW-0472">Membrane</keyword>
<evidence type="ECO:0000313" key="8">
    <source>
        <dbReference type="EMBL" id="EGE01423.1"/>
    </source>
</evidence>
<reference evidence="9" key="1">
    <citation type="journal article" date="2012" name="MBio">
        <title>Comparative genome analysis of Trichophyton rubrum and related dermatophytes reveals candidate genes involved in infection.</title>
        <authorList>
            <person name="Martinez D.A."/>
            <person name="Oliver B.G."/>
            <person name="Graeser Y."/>
            <person name="Goldberg J.M."/>
            <person name="Li W."/>
            <person name="Martinez-Rossi N.M."/>
            <person name="Monod M."/>
            <person name="Shelest E."/>
            <person name="Barton R.C."/>
            <person name="Birch E."/>
            <person name="Brakhage A.A."/>
            <person name="Chen Z."/>
            <person name="Gurr S.J."/>
            <person name="Heiman D."/>
            <person name="Heitman J."/>
            <person name="Kosti I."/>
            <person name="Rossi A."/>
            <person name="Saif S."/>
            <person name="Samalova M."/>
            <person name="Saunders C.W."/>
            <person name="Shea T."/>
            <person name="Summerbell R.C."/>
            <person name="Xu J."/>
            <person name="Young S."/>
            <person name="Zeng Q."/>
            <person name="Birren B.W."/>
            <person name="Cuomo C.A."/>
            <person name="White T.C."/>
        </authorList>
    </citation>
    <scope>NUCLEOTIDE SEQUENCE [LARGE SCALE GENOMIC DNA]</scope>
    <source>
        <strain evidence="9">ATCC MYA-4606 / CBS 127.97</strain>
    </source>
</reference>
<dbReference type="Proteomes" id="UP000009169">
    <property type="component" value="Unassembled WGS sequence"/>
</dbReference>
<dbReference type="GO" id="GO:0005783">
    <property type="term" value="C:endoplasmic reticulum"/>
    <property type="evidence" value="ECO:0007669"/>
    <property type="project" value="UniProtKB-SubCell"/>
</dbReference>
<dbReference type="VEuPathDB" id="FungiDB:TEQG_00473"/>
<dbReference type="GO" id="GO:0005739">
    <property type="term" value="C:mitochondrion"/>
    <property type="evidence" value="ECO:0007669"/>
    <property type="project" value="UniProtKB-SubCell"/>
</dbReference>
<dbReference type="eggNOG" id="KOG2029">
    <property type="taxonomic scope" value="Eukaryota"/>
</dbReference>
<keyword evidence="5" id="KW-0496">Mitochondrion</keyword>
<protein>
    <recommendedName>
        <fullName evidence="10">LipA and NB-ARC domain-containing protein</fullName>
    </recommendedName>
</protein>
<evidence type="ECO:0000313" key="9">
    <source>
        <dbReference type="Proteomes" id="UP000009169"/>
    </source>
</evidence>
<dbReference type="SUPFAM" id="SSF53474">
    <property type="entry name" value="alpha/beta-Hydrolases"/>
    <property type="match status" value="1"/>
</dbReference>
<comment type="subcellular location">
    <subcellularLocation>
        <location evidence="2">Endoplasmic reticulum</location>
    </subcellularLocation>
    <subcellularLocation>
        <location evidence="3">Membrane</location>
    </subcellularLocation>
    <subcellularLocation>
        <location evidence="1">Mitochondrion</location>
    </subcellularLocation>
</comment>
<dbReference type="InterPro" id="IPR029058">
    <property type="entry name" value="AB_hydrolase_fold"/>
</dbReference>
<evidence type="ECO:0000256" key="3">
    <source>
        <dbReference type="ARBA" id="ARBA00004370"/>
    </source>
</evidence>